<accession>A0A163AL84</accession>
<sequence length="162" mass="18780">MDQDNCFQSTFDFISLTSEDTYMYSDEKYTMWLDDSECQENLFDIMLLTPEESFVEDNHIKTHIRLFFEELGYLTEEPEPIDPTRDYEAEAKILFASRNLKTRQKHICLSDLPSLDHFPSSSSSSSIPAQSIQQDFSSHTPIPLHYTHTDNSSHVNTAHFSP</sequence>
<name>A0A163AL84_PHYB8</name>
<dbReference type="GeneID" id="29004461"/>
<dbReference type="VEuPathDB" id="FungiDB:PHYBLDRAFT_80095"/>
<organism evidence="1 2">
    <name type="scientific">Phycomyces blakesleeanus (strain ATCC 8743b / DSM 1359 / FGSC 10004 / NBRC 33097 / NRRL 1555)</name>
    <dbReference type="NCBI Taxonomy" id="763407"/>
    <lineage>
        <taxon>Eukaryota</taxon>
        <taxon>Fungi</taxon>
        <taxon>Fungi incertae sedis</taxon>
        <taxon>Mucoromycota</taxon>
        <taxon>Mucoromycotina</taxon>
        <taxon>Mucoromycetes</taxon>
        <taxon>Mucorales</taxon>
        <taxon>Phycomycetaceae</taxon>
        <taxon>Phycomyces</taxon>
    </lineage>
</organism>
<dbReference type="Proteomes" id="UP000077315">
    <property type="component" value="Unassembled WGS sequence"/>
</dbReference>
<evidence type="ECO:0000313" key="1">
    <source>
        <dbReference type="EMBL" id="OAD74271.1"/>
    </source>
</evidence>
<gene>
    <name evidence="1" type="ORF">PHYBLDRAFT_80095</name>
</gene>
<dbReference type="RefSeq" id="XP_018292311.1">
    <property type="nucleotide sequence ID" value="XM_018443556.1"/>
</dbReference>
<dbReference type="OrthoDB" id="2285800at2759"/>
<dbReference type="EMBL" id="KV440979">
    <property type="protein sequence ID" value="OAD74271.1"/>
    <property type="molecule type" value="Genomic_DNA"/>
</dbReference>
<protein>
    <submittedName>
        <fullName evidence="1">Uncharacterized protein</fullName>
    </submittedName>
</protein>
<keyword evidence="2" id="KW-1185">Reference proteome</keyword>
<dbReference type="AlphaFoldDB" id="A0A163AL84"/>
<dbReference type="InParanoid" id="A0A163AL84"/>
<proteinExistence type="predicted"/>
<reference evidence="2" key="1">
    <citation type="submission" date="2015-06" db="EMBL/GenBank/DDBJ databases">
        <title>Expansion of signal transduction pathways in fungi by whole-genome duplication.</title>
        <authorList>
            <consortium name="DOE Joint Genome Institute"/>
            <person name="Corrochano L.M."/>
            <person name="Kuo A."/>
            <person name="Marcet-Houben M."/>
            <person name="Polaino S."/>
            <person name="Salamov A."/>
            <person name="Villalobos J.M."/>
            <person name="Alvarez M.I."/>
            <person name="Avalos J."/>
            <person name="Benito E.P."/>
            <person name="Benoit I."/>
            <person name="Burger G."/>
            <person name="Camino L.P."/>
            <person name="Canovas D."/>
            <person name="Cerda-Olmedo E."/>
            <person name="Cheng J.-F."/>
            <person name="Dominguez A."/>
            <person name="Elias M."/>
            <person name="Eslava A.P."/>
            <person name="Glaser F."/>
            <person name="Grimwood J."/>
            <person name="Gutierrez G."/>
            <person name="Heitman J."/>
            <person name="Henrissat B."/>
            <person name="Iturriaga E.A."/>
            <person name="Lang B.F."/>
            <person name="Lavin J.L."/>
            <person name="Lee S."/>
            <person name="Li W."/>
            <person name="Lindquist E."/>
            <person name="Lopez-Garcia S."/>
            <person name="Luque E.M."/>
            <person name="Marcos A.T."/>
            <person name="Martin J."/>
            <person name="McCluskey K."/>
            <person name="Medina H.R."/>
            <person name="Miralles-Duran A."/>
            <person name="Miyazaki A."/>
            <person name="Munoz-Torres E."/>
            <person name="Oguiza J.A."/>
            <person name="Ohm R."/>
            <person name="Olmedo M."/>
            <person name="Orejas M."/>
            <person name="Ortiz-Castellanos L."/>
            <person name="Pisabarro A.G."/>
            <person name="Rodriguez-Romero J."/>
            <person name="Ruiz-Herrera J."/>
            <person name="Ruiz-Vazquez R."/>
            <person name="Sanz C."/>
            <person name="Schackwitz W."/>
            <person name="Schmutz J."/>
            <person name="Shahriari M."/>
            <person name="Shelest E."/>
            <person name="Silva-Franco F."/>
            <person name="Soanes D."/>
            <person name="Syed K."/>
            <person name="Tagua V.G."/>
            <person name="Talbot N.J."/>
            <person name="Thon M."/>
            <person name="De vries R.P."/>
            <person name="Wiebenga A."/>
            <person name="Yadav J.S."/>
            <person name="Braun E.L."/>
            <person name="Baker S."/>
            <person name="Garre V."/>
            <person name="Horwitz B."/>
            <person name="Torres-Martinez S."/>
            <person name="Idnurm A."/>
            <person name="Herrera-Estrella A."/>
            <person name="Gabaldon T."/>
            <person name="Grigoriev I.V."/>
        </authorList>
    </citation>
    <scope>NUCLEOTIDE SEQUENCE [LARGE SCALE GENOMIC DNA]</scope>
    <source>
        <strain evidence="2">NRRL 1555(-)</strain>
    </source>
</reference>
<evidence type="ECO:0000313" key="2">
    <source>
        <dbReference type="Proteomes" id="UP000077315"/>
    </source>
</evidence>